<dbReference type="Gene3D" id="1.20.1270.170">
    <property type="match status" value="1"/>
</dbReference>
<comment type="function">
    <text evidence="11">A protein kinase that phosphorylates Ser and Thr residues. Probably acts to suppress the effects of stress linked to accumulation of reactive oxygen species. Probably involved in the extracytoplasmic stress response.</text>
</comment>
<dbReference type="GO" id="GO:0005524">
    <property type="term" value="F:ATP binding"/>
    <property type="evidence" value="ECO:0007669"/>
    <property type="project" value="UniProtKB-UniRule"/>
</dbReference>
<gene>
    <name evidence="11" type="primary">srkA</name>
    <name evidence="13" type="ordered locus">Turpa_2618</name>
</gene>
<protein>
    <recommendedName>
        <fullName evidence="11">Stress response kinase A</fullName>
        <ecNumber evidence="11">2.7.11.1</ecNumber>
    </recommendedName>
    <alternativeName>
        <fullName evidence="11">Serine/threonine-protein kinase SrkA</fullName>
    </alternativeName>
</protein>
<keyword evidence="8 11" id="KW-0067">ATP-binding</keyword>
<feature type="binding site" evidence="11">
    <location>
        <position position="208"/>
    </location>
    <ligand>
        <name>Mg(2+)</name>
        <dbReference type="ChEBI" id="CHEBI:18420"/>
    </ligand>
</feature>
<dbReference type="EC" id="2.7.11.1" evidence="11"/>
<evidence type="ECO:0000256" key="3">
    <source>
        <dbReference type="ARBA" id="ARBA00022553"/>
    </source>
</evidence>
<dbReference type="STRING" id="869212.Turpa_2618"/>
<comment type="similarity">
    <text evidence="11">Belongs to the SrkA/RdoA protein kinase family.</text>
</comment>
<dbReference type="Gene3D" id="1.10.510.10">
    <property type="entry name" value="Transferase(Phosphotransferase) domain 1"/>
    <property type="match status" value="1"/>
</dbReference>
<evidence type="ECO:0000313" key="14">
    <source>
        <dbReference type="Proteomes" id="UP000006048"/>
    </source>
</evidence>
<feature type="domain" description="Aminoglycoside phosphotransferase" evidence="12">
    <location>
        <begin position="33"/>
        <end position="261"/>
    </location>
</feature>
<evidence type="ECO:0000256" key="8">
    <source>
        <dbReference type="ARBA" id="ARBA00022840"/>
    </source>
</evidence>
<keyword evidence="1 11" id="KW-0963">Cytoplasm</keyword>
<reference evidence="13 14" key="1">
    <citation type="submission" date="2012-06" db="EMBL/GenBank/DDBJ databases">
        <title>The complete chromosome of genome of Turneriella parva DSM 21527.</title>
        <authorList>
            <consortium name="US DOE Joint Genome Institute (JGI-PGF)"/>
            <person name="Lucas S."/>
            <person name="Han J."/>
            <person name="Lapidus A."/>
            <person name="Bruce D."/>
            <person name="Goodwin L."/>
            <person name="Pitluck S."/>
            <person name="Peters L."/>
            <person name="Kyrpides N."/>
            <person name="Mavromatis K."/>
            <person name="Ivanova N."/>
            <person name="Mikhailova N."/>
            <person name="Chertkov O."/>
            <person name="Detter J.C."/>
            <person name="Tapia R."/>
            <person name="Han C."/>
            <person name="Land M."/>
            <person name="Hauser L."/>
            <person name="Markowitz V."/>
            <person name="Cheng J.-F."/>
            <person name="Hugenholtz P."/>
            <person name="Woyke T."/>
            <person name="Wu D."/>
            <person name="Gronow S."/>
            <person name="Wellnitz S."/>
            <person name="Brambilla E."/>
            <person name="Klenk H.-P."/>
            <person name="Eisen J.A."/>
        </authorList>
    </citation>
    <scope>NUCLEOTIDE SEQUENCE [LARGE SCALE GENOMIC DNA]</scope>
    <source>
        <strain evidence="14">ATCC BAA-1111 / DSM 21527 / NCTC 11395 / H</strain>
    </source>
</reference>
<evidence type="ECO:0000256" key="4">
    <source>
        <dbReference type="ARBA" id="ARBA00022679"/>
    </source>
</evidence>
<evidence type="ECO:0000256" key="2">
    <source>
        <dbReference type="ARBA" id="ARBA00022527"/>
    </source>
</evidence>
<keyword evidence="5 11" id="KW-0479">Metal-binding</keyword>
<dbReference type="SUPFAM" id="SSF56112">
    <property type="entry name" value="Protein kinase-like (PK-like)"/>
    <property type="match status" value="1"/>
</dbReference>
<dbReference type="InterPro" id="IPR011009">
    <property type="entry name" value="Kinase-like_dom_sf"/>
</dbReference>
<comment type="subcellular location">
    <subcellularLocation>
        <location evidence="11">Cytoplasm</location>
    </subcellularLocation>
</comment>
<dbReference type="AlphaFoldDB" id="I4B7K1"/>
<dbReference type="PATRIC" id="fig|869212.3.peg.2639"/>
<dbReference type="Pfam" id="PF01636">
    <property type="entry name" value="APH"/>
    <property type="match status" value="1"/>
</dbReference>
<dbReference type="GO" id="GO:0005737">
    <property type="term" value="C:cytoplasm"/>
    <property type="evidence" value="ECO:0007669"/>
    <property type="project" value="UniProtKB-SubCell"/>
</dbReference>
<keyword evidence="4 11" id="KW-0808">Transferase</keyword>
<dbReference type="KEGG" id="tpx:Turpa_2618"/>
<evidence type="ECO:0000256" key="11">
    <source>
        <dbReference type="HAMAP-Rule" id="MF_01497"/>
    </source>
</evidence>
<dbReference type="GO" id="GO:0004674">
    <property type="term" value="F:protein serine/threonine kinase activity"/>
    <property type="evidence" value="ECO:0007669"/>
    <property type="project" value="UniProtKB-UniRule"/>
</dbReference>
<dbReference type="InterPro" id="IPR002575">
    <property type="entry name" value="Aminoglycoside_PTrfase"/>
</dbReference>
<keyword evidence="9 11" id="KW-0460">Magnesium</keyword>
<dbReference type="GO" id="GO:0000287">
    <property type="term" value="F:magnesium ion binding"/>
    <property type="evidence" value="ECO:0007669"/>
    <property type="project" value="UniProtKB-UniRule"/>
</dbReference>
<evidence type="ECO:0000256" key="9">
    <source>
        <dbReference type="ARBA" id="ARBA00022842"/>
    </source>
</evidence>
<dbReference type="GO" id="GO:0106310">
    <property type="term" value="F:protein serine kinase activity"/>
    <property type="evidence" value="ECO:0007669"/>
    <property type="project" value="RHEA"/>
</dbReference>
<proteinExistence type="inferred from homology"/>
<organism evidence="13 14">
    <name type="scientific">Turneriella parva (strain ATCC BAA-1111 / DSM 21527 / NCTC 11395 / H)</name>
    <name type="common">Leptospira parva</name>
    <dbReference type="NCBI Taxonomy" id="869212"/>
    <lineage>
        <taxon>Bacteria</taxon>
        <taxon>Pseudomonadati</taxon>
        <taxon>Spirochaetota</taxon>
        <taxon>Spirochaetia</taxon>
        <taxon>Leptospirales</taxon>
        <taxon>Leptospiraceae</taxon>
        <taxon>Turneriella</taxon>
    </lineage>
</organism>
<keyword evidence="6 11" id="KW-0547">Nucleotide-binding</keyword>
<keyword evidence="10 11" id="KW-0346">Stress response</keyword>
<sequence>MQQKRETDYFYQLTPDEIIDAVIKLGLEPSGHISQLNSMENRVFDLRLESGKHIVTKFYRPGRWSREQILEEHAFLFELAEDEIPALAPLKFDGQSLFEEQGIYFAIWPRTGGREPEELSEIDLQILGRLLARVHNVGASAKSESCRPAFNSDRFVREPLEVLREKHFLKDNHALEYAELAERIAHHYDVHHEELPLLRIHGDLHKGNILNGSEGWFLLDFDDSLVGPAVQDVWMLFPGDENLNAHARSVFLAAYREFRHFEERWLALAETLRAMRIIHYSGWIARRYDDPSFTSAFPDFASDSYWQEEIGILRDICASMGDSYPIADTGEALSNKDFFFDYED</sequence>
<evidence type="ECO:0000256" key="10">
    <source>
        <dbReference type="ARBA" id="ARBA00023016"/>
    </source>
</evidence>
<name>I4B7K1_TURPD</name>
<feature type="active site" evidence="11">
    <location>
        <position position="220"/>
    </location>
</feature>
<keyword evidence="2 11" id="KW-0723">Serine/threonine-protein kinase</keyword>
<evidence type="ECO:0000256" key="7">
    <source>
        <dbReference type="ARBA" id="ARBA00022777"/>
    </source>
</evidence>
<keyword evidence="7 11" id="KW-0418">Kinase</keyword>
<comment type="subunit">
    <text evidence="11">Monomer.</text>
</comment>
<feature type="site" description="ATP" evidence="11">
    <location>
        <position position="38"/>
    </location>
</feature>
<evidence type="ECO:0000256" key="5">
    <source>
        <dbReference type="ARBA" id="ARBA00022723"/>
    </source>
</evidence>
<dbReference type="Proteomes" id="UP000006048">
    <property type="component" value="Chromosome"/>
</dbReference>
<evidence type="ECO:0000256" key="6">
    <source>
        <dbReference type="ARBA" id="ARBA00022741"/>
    </source>
</evidence>
<evidence type="ECO:0000313" key="13">
    <source>
        <dbReference type="EMBL" id="AFM13258.1"/>
    </source>
</evidence>
<dbReference type="PANTHER" id="PTHR39573">
    <property type="entry name" value="STRESS RESPONSE KINASE A"/>
    <property type="match status" value="1"/>
</dbReference>
<dbReference type="RefSeq" id="WP_014803763.1">
    <property type="nucleotide sequence ID" value="NC_018020.1"/>
</dbReference>
<comment type="catalytic activity">
    <reaction evidence="11">
        <text>L-threonyl-[protein] + ATP = O-phospho-L-threonyl-[protein] + ADP + H(+)</text>
        <dbReference type="Rhea" id="RHEA:46608"/>
        <dbReference type="Rhea" id="RHEA-COMP:11060"/>
        <dbReference type="Rhea" id="RHEA-COMP:11605"/>
        <dbReference type="ChEBI" id="CHEBI:15378"/>
        <dbReference type="ChEBI" id="CHEBI:30013"/>
        <dbReference type="ChEBI" id="CHEBI:30616"/>
        <dbReference type="ChEBI" id="CHEBI:61977"/>
        <dbReference type="ChEBI" id="CHEBI:456216"/>
        <dbReference type="EC" id="2.7.11.1"/>
    </reaction>
</comment>
<comment type="catalytic activity">
    <reaction evidence="11">
        <text>L-seryl-[protein] + ATP = O-phospho-L-seryl-[protein] + ADP + H(+)</text>
        <dbReference type="Rhea" id="RHEA:17989"/>
        <dbReference type="Rhea" id="RHEA-COMP:9863"/>
        <dbReference type="Rhea" id="RHEA-COMP:11604"/>
        <dbReference type="ChEBI" id="CHEBI:15378"/>
        <dbReference type="ChEBI" id="CHEBI:29999"/>
        <dbReference type="ChEBI" id="CHEBI:30616"/>
        <dbReference type="ChEBI" id="CHEBI:83421"/>
        <dbReference type="ChEBI" id="CHEBI:456216"/>
        <dbReference type="EC" id="2.7.11.1"/>
    </reaction>
</comment>
<dbReference type="NCBIfam" id="NF008738">
    <property type="entry name" value="PRK11768.1"/>
    <property type="match status" value="1"/>
</dbReference>
<dbReference type="InterPro" id="IPR032882">
    <property type="entry name" value="SrkA/RdoA"/>
</dbReference>
<keyword evidence="14" id="KW-1185">Reference proteome</keyword>
<dbReference type="HOGENOM" id="CLU_054715_0_0_12"/>
<dbReference type="Gene3D" id="3.30.200.70">
    <property type="match status" value="1"/>
</dbReference>
<evidence type="ECO:0000259" key="12">
    <source>
        <dbReference type="Pfam" id="PF01636"/>
    </source>
</evidence>
<dbReference type="EMBL" id="CP002959">
    <property type="protein sequence ID" value="AFM13258.1"/>
    <property type="molecule type" value="Genomic_DNA"/>
</dbReference>
<comment type="cofactor">
    <cofactor evidence="11">
        <name>Mg(2+)</name>
        <dbReference type="ChEBI" id="CHEBI:18420"/>
    </cofactor>
</comment>
<feature type="active site" description="Proton acceptor" evidence="11">
    <location>
        <position position="203"/>
    </location>
</feature>
<dbReference type="HAMAP" id="MF_01497">
    <property type="entry name" value="SrkA_kinase"/>
    <property type="match status" value="1"/>
</dbReference>
<dbReference type="PANTHER" id="PTHR39573:SF1">
    <property type="entry name" value="STRESS RESPONSE KINASE A"/>
    <property type="match status" value="1"/>
</dbReference>
<keyword evidence="3 11" id="KW-0597">Phosphoprotein</keyword>
<evidence type="ECO:0000256" key="1">
    <source>
        <dbReference type="ARBA" id="ARBA00022490"/>
    </source>
</evidence>
<dbReference type="OrthoDB" id="5392197at2"/>
<accession>I4B7K1</accession>
<feature type="binding site" evidence="11">
    <location>
        <position position="220"/>
    </location>
    <ligand>
        <name>Mg(2+)</name>
        <dbReference type="ChEBI" id="CHEBI:18420"/>
    </ligand>
</feature>